<dbReference type="Proteomes" id="UP001204144">
    <property type="component" value="Unassembled WGS sequence"/>
</dbReference>
<comment type="caution">
    <text evidence="1">The sequence shown here is derived from an EMBL/GenBank/DDBJ whole genome shotgun (WGS) entry which is preliminary data.</text>
</comment>
<keyword evidence="2" id="KW-1185">Reference proteome</keyword>
<dbReference type="EMBL" id="RJUF01000031">
    <property type="protein sequence ID" value="MCP9763531.1"/>
    <property type="molecule type" value="Genomic_DNA"/>
</dbReference>
<evidence type="ECO:0000313" key="1">
    <source>
        <dbReference type="EMBL" id="MCP9763531.1"/>
    </source>
</evidence>
<proteinExistence type="predicted"/>
<gene>
    <name evidence="1" type="ORF">EGI31_11240</name>
</gene>
<dbReference type="AlphaFoldDB" id="A0AAE3H400"/>
<evidence type="ECO:0000313" key="2">
    <source>
        <dbReference type="Proteomes" id="UP001204144"/>
    </source>
</evidence>
<sequence length="159" mass="17899">MEKQSEIMRHLIILFLLISFSATAQYKYAFGARFDGSPGITFKVNKGKKASLEALLNSFGNGAKGTLLAEWHQKAFSTGQWRWYYGVGGHAGAANRYRNRYYYDNYVQVGADGILGLEHTFSEIPLNLSVDWKPELNFINNPGLYVTNVGFSARFALKK</sequence>
<reference evidence="1 2" key="1">
    <citation type="submission" date="2018-11" db="EMBL/GenBank/DDBJ databases">
        <title>Novel bacteria species description.</title>
        <authorList>
            <person name="Han J.-H."/>
        </authorList>
    </citation>
    <scope>NUCLEOTIDE SEQUENCE [LARGE SCALE GENOMIC DNA]</scope>
    <source>
        <strain evidence="1 2">KCTC23259</strain>
    </source>
</reference>
<protein>
    <submittedName>
        <fullName evidence="1">Uncharacterized protein</fullName>
    </submittedName>
</protein>
<organism evidence="1 2">
    <name type="scientific">Lacihabitans soyangensis</name>
    <dbReference type="NCBI Taxonomy" id="869394"/>
    <lineage>
        <taxon>Bacteria</taxon>
        <taxon>Pseudomonadati</taxon>
        <taxon>Bacteroidota</taxon>
        <taxon>Cytophagia</taxon>
        <taxon>Cytophagales</taxon>
        <taxon>Leadbetterellaceae</taxon>
        <taxon>Lacihabitans</taxon>
    </lineage>
</organism>
<name>A0AAE3H400_9BACT</name>
<accession>A0AAE3H400</accession>